<dbReference type="Proteomes" id="UP000029554">
    <property type="component" value="Unassembled WGS sequence"/>
</dbReference>
<protein>
    <submittedName>
        <fullName evidence="1">Uncharacterized protein</fullName>
    </submittedName>
</protein>
<sequence>MDATAIGELKIKYQEVIDLIAQKKVVEAALKLSEVTEKVNDLIDFATSDKELQELSPFQILSNHLQLKIDLLKLPLN</sequence>
<dbReference type="STRING" id="1453498.LG45_12020"/>
<evidence type="ECO:0000313" key="2">
    <source>
        <dbReference type="Proteomes" id="UP000029554"/>
    </source>
</evidence>
<organism evidence="1 2">
    <name type="scientific">Flavobacterium aquatile LMG 4008 = ATCC 11947</name>
    <dbReference type="NCBI Taxonomy" id="1453498"/>
    <lineage>
        <taxon>Bacteria</taxon>
        <taxon>Pseudomonadati</taxon>
        <taxon>Bacteroidota</taxon>
        <taxon>Flavobacteriia</taxon>
        <taxon>Flavobacteriales</taxon>
        <taxon>Flavobacteriaceae</taxon>
        <taxon>Flavobacterium</taxon>
    </lineage>
</organism>
<keyword evidence="2" id="KW-1185">Reference proteome</keyword>
<accession>A0A095ST53</accession>
<dbReference type="EMBL" id="JRHH01000004">
    <property type="protein sequence ID" value="KGD67836.1"/>
    <property type="molecule type" value="Genomic_DNA"/>
</dbReference>
<evidence type="ECO:0000313" key="1">
    <source>
        <dbReference type="EMBL" id="KGD67836.1"/>
    </source>
</evidence>
<gene>
    <name evidence="1" type="ORF">LG45_12020</name>
</gene>
<reference evidence="1 2" key="1">
    <citation type="submission" date="2014-09" db="EMBL/GenBank/DDBJ databases">
        <title>Whole Genome Shotgun of Flavobacterium aquatile LMG 4008.</title>
        <authorList>
            <person name="Gale A.N."/>
            <person name="Pipes S.E."/>
            <person name="Newman J.D."/>
        </authorList>
    </citation>
    <scope>NUCLEOTIDE SEQUENCE [LARGE SCALE GENOMIC DNA]</scope>
    <source>
        <strain evidence="1 2">LMG 4008</strain>
    </source>
</reference>
<name>A0A095ST53_9FLAO</name>
<dbReference type="OrthoDB" id="1370188at2"/>
<proteinExistence type="predicted"/>
<dbReference type="AlphaFoldDB" id="A0A095ST53"/>
<comment type="caution">
    <text evidence="1">The sequence shown here is derived from an EMBL/GenBank/DDBJ whole genome shotgun (WGS) entry which is preliminary data.</text>
</comment>
<dbReference type="RefSeq" id="WP_035127393.1">
    <property type="nucleotide sequence ID" value="NZ_JRHH01000004.1"/>
</dbReference>